<proteinExistence type="predicted"/>
<sequence length="66" mass="7479">MESIERLGLAESLVAERLTREWACLFFYQHNSFESEAASCDAPGIGSEEMALHLARYLRFGVESRP</sequence>
<comment type="caution">
    <text evidence="1">The sequence shown here is derived from an EMBL/GenBank/DDBJ whole genome shotgun (WGS) entry which is preliminary data.</text>
</comment>
<evidence type="ECO:0000313" key="2">
    <source>
        <dbReference type="Proteomes" id="UP000621799"/>
    </source>
</evidence>
<accession>A0A928VTU1</accession>
<dbReference type="RefSeq" id="WP_264320489.1">
    <property type="nucleotide sequence ID" value="NZ_JADEXN010000066.1"/>
</dbReference>
<gene>
    <name evidence="1" type="ORF">IQ235_05435</name>
</gene>
<protein>
    <submittedName>
        <fullName evidence="1">Uncharacterized protein</fullName>
    </submittedName>
</protein>
<dbReference type="EMBL" id="JADEXN010000066">
    <property type="protein sequence ID" value="MBE9040234.1"/>
    <property type="molecule type" value="Genomic_DNA"/>
</dbReference>
<keyword evidence="2" id="KW-1185">Reference proteome</keyword>
<reference evidence="1" key="1">
    <citation type="submission" date="2020-10" db="EMBL/GenBank/DDBJ databases">
        <authorList>
            <person name="Castelo-Branco R."/>
            <person name="Eusebio N."/>
            <person name="Adriana R."/>
            <person name="Vieira A."/>
            <person name="Brugerolle De Fraissinette N."/>
            <person name="Rezende De Castro R."/>
            <person name="Schneider M.P."/>
            <person name="Vasconcelos V."/>
            <person name="Leao P.N."/>
        </authorList>
    </citation>
    <scope>NUCLEOTIDE SEQUENCE</scope>
    <source>
        <strain evidence="1">LEGE 11467</strain>
    </source>
</reference>
<organism evidence="1 2">
    <name type="scientific">Zarconia navalis LEGE 11467</name>
    <dbReference type="NCBI Taxonomy" id="1828826"/>
    <lineage>
        <taxon>Bacteria</taxon>
        <taxon>Bacillati</taxon>
        <taxon>Cyanobacteriota</taxon>
        <taxon>Cyanophyceae</taxon>
        <taxon>Oscillatoriophycideae</taxon>
        <taxon>Oscillatoriales</taxon>
        <taxon>Oscillatoriales incertae sedis</taxon>
        <taxon>Zarconia</taxon>
        <taxon>Zarconia navalis</taxon>
    </lineage>
</organism>
<evidence type="ECO:0000313" key="1">
    <source>
        <dbReference type="EMBL" id="MBE9040234.1"/>
    </source>
</evidence>
<name>A0A928VTU1_9CYAN</name>
<dbReference type="Proteomes" id="UP000621799">
    <property type="component" value="Unassembled WGS sequence"/>
</dbReference>
<dbReference type="AlphaFoldDB" id="A0A928VTU1"/>